<dbReference type="Proteomes" id="UP000000268">
    <property type="component" value="Chromosome"/>
</dbReference>
<evidence type="ECO:0000313" key="2">
    <source>
        <dbReference type="EMBL" id="ABW27559.1"/>
    </source>
</evidence>
<feature type="transmembrane region" description="Helical" evidence="1">
    <location>
        <begin position="12"/>
        <end position="30"/>
    </location>
</feature>
<sequence length="243" mass="27527">MTNKLFKVAGKKKIVLAYFVGVTILSYLGWDAVIKHPDLLDAAKTITKVDRLIPITTLDCDQQESCKFIVDPTQTISTYYYQQNGKLKEYLLLHLHKQGKLPSAFDRDLQGIADLYTPMMQSSIIDSLDEGATNRYLRGILLVGETSSGEQRAFISAYSYPVTDRGVPYYQAIFKMGAKDESVQYLEGHGFRFDEDFDEIGMTMFYFTFILLVFCSLPAIIPAICEDMQRGRSTSLPFTPFPL</sequence>
<keyword evidence="3" id="KW-1185">Reference proteome</keyword>
<name>B0C5I3_ACAM1</name>
<protein>
    <submittedName>
        <fullName evidence="2">Uncharacterized protein</fullName>
    </submittedName>
</protein>
<organism evidence="2 3">
    <name type="scientific">Acaryochloris marina (strain MBIC 11017)</name>
    <dbReference type="NCBI Taxonomy" id="329726"/>
    <lineage>
        <taxon>Bacteria</taxon>
        <taxon>Bacillati</taxon>
        <taxon>Cyanobacteriota</taxon>
        <taxon>Cyanophyceae</taxon>
        <taxon>Acaryochloridales</taxon>
        <taxon>Acaryochloridaceae</taxon>
        <taxon>Acaryochloris</taxon>
    </lineage>
</organism>
<reference evidence="2 3" key="1">
    <citation type="journal article" date="2008" name="Proc. Natl. Acad. Sci. U.S.A.">
        <title>Niche adaptation and genome expansion in the chlorophyll d-producing cyanobacterium Acaryochloris marina.</title>
        <authorList>
            <person name="Swingley W.D."/>
            <person name="Chen M."/>
            <person name="Cheung P.C."/>
            <person name="Conrad A.L."/>
            <person name="Dejesa L.C."/>
            <person name="Hao J."/>
            <person name="Honchak B.M."/>
            <person name="Karbach L.E."/>
            <person name="Kurdoglu A."/>
            <person name="Lahiri S."/>
            <person name="Mastrian S.D."/>
            <person name="Miyashita H."/>
            <person name="Page L."/>
            <person name="Ramakrishna P."/>
            <person name="Satoh S."/>
            <person name="Sattley W.M."/>
            <person name="Shimada Y."/>
            <person name="Taylor H.L."/>
            <person name="Tomo T."/>
            <person name="Tsuchiya T."/>
            <person name="Wang Z.T."/>
            <person name="Raymond J."/>
            <person name="Mimuro M."/>
            <person name="Blankenship R.E."/>
            <person name="Touchman J.W."/>
        </authorList>
    </citation>
    <scope>NUCLEOTIDE SEQUENCE [LARGE SCALE GENOMIC DNA]</scope>
    <source>
        <strain evidence="3">MBIC 11017</strain>
    </source>
</reference>
<evidence type="ECO:0000256" key="1">
    <source>
        <dbReference type="SAM" id="Phobius"/>
    </source>
</evidence>
<dbReference type="STRING" id="329726.AM1_2551"/>
<accession>B0C5I3</accession>
<dbReference type="HOGENOM" id="CLU_1131662_0_0_3"/>
<keyword evidence="1" id="KW-1133">Transmembrane helix</keyword>
<feature type="transmembrane region" description="Helical" evidence="1">
    <location>
        <begin position="204"/>
        <end position="225"/>
    </location>
</feature>
<gene>
    <name evidence="2" type="ordered locus">AM1_2551</name>
</gene>
<dbReference type="AlphaFoldDB" id="B0C5I3"/>
<dbReference type="EMBL" id="CP000828">
    <property type="protein sequence ID" value="ABW27559.1"/>
    <property type="molecule type" value="Genomic_DNA"/>
</dbReference>
<dbReference type="KEGG" id="amr:AM1_2551"/>
<keyword evidence="1" id="KW-0812">Transmembrane</keyword>
<dbReference type="eggNOG" id="ENOG502ZE4J">
    <property type="taxonomic scope" value="Bacteria"/>
</dbReference>
<keyword evidence="1" id="KW-0472">Membrane</keyword>
<proteinExistence type="predicted"/>
<evidence type="ECO:0000313" key="3">
    <source>
        <dbReference type="Proteomes" id="UP000000268"/>
    </source>
</evidence>